<name>A0A2W4LVA3_9PSEU</name>
<dbReference type="AlphaFoldDB" id="A0A2W4LVA3"/>
<dbReference type="Proteomes" id="UP000249324">
    <property type="component" value="Unassembled WGS sequence"/>
</dbReference>
<dbReference type="Pfam" id="PF21806">
    <property type="entry name" value="DUF6879"/>
    <property type="match status" value="1"/>
</dbReference>
<protein>
    <recommendedName>
        <fullName evidence="1">DUF6879 domain-containing protein</fullName>
    </recommendedName>
</protein>
<reference evidence="2 4" key="3">
    <citation type="journal article" date="2021" name="BMC Genomics">
        <title>Genome-resolved metagenome and metatranscriptome analyses of thermophilic composting reveal key bacterial players and their metabolic interactions.</title>
        <authorList>
            <person name="Braga L.P.P."/>
            <person name="Pereira R.V."/>
            <person name="Martins L.F."/>
            <person name="Moura L.M.S."/>
            <person name="Sanchez F.B."/>
            <person name="Patane J.S.L."/>
            <person name="da Silva A.M."/>
            <person name="Setubal J.C."/>
        </authorList>
    </citation>
    <scope>NUCLEOTIDE SEQUENCE [LARGE SCALE GENOMIC DNA]</scope>
    <source>
        <strain evidence="2">ZC4RG45</strain>
    </source>
</reference>
<reference evidence="2" key="2">
    <citation type="submission" date="2018-05" db="EMBL/GenBank/DDBJ databases">
        <authorList>
            <person name="Moura L."/>
            <person name="Setubal J.C."/>
        </authorList>
    </citation>
    <scope>NUCLEOTIDE SEQUENCE</scope>
    <source>
        <strain evidence="2">ZC4RG45</strain>
    </source>
</reference>
<proteinExistence type="predicted"/>
<sequence>MPVSYREVAVLFGEFEKSTVRLECQQTYKIPDEQEDLRRYRPESRSCPDRTAGPNSEWHELIRARRAEGKVMQRLEVARRPFTPG</sequence>
<gene>
    <name evidence="3" type="ORF">DIU77_00190</name>
    <name evidence="2" type="ORF">DIU77_007725</name>
</gene>
<feature type="domain" description="DUF6879" evidence="1">
    <location>
        <begin position="7"/>
        <end position="84"/>
    </location>
</feature>
<dbReference type="EMBL" id="QGUI01000004">
    <property type="protein sequence ID" value="PZN01584.1"/>
    <property type="molecule type" value="Genomic_DNA"/>
</dbReference>
<accession>A0A2W4LVA3</accession>
<reference evidence="3" key="1">
    <citation type="submission" date="2018-05" db="EMBL/GenBank/DDBJ databases">
        <authorList>
            <person name="Lanie J.A."/>
            <person name="Ng W.-L."/>
            <person name="Kazmierczak K.M."/>
            <person name="Andrzejewski T.M."/>
            <person name="Davidsen T.M."/>
            <person name="Wayne K.J."/>
            <person name="Tettelin H."/>
            <person name="Glass J.I."/>
            <person name="Rusch D."/>
            <person name="Podicherti R."/>
            <person name="Tsui H.-C.T."/>
            <person name="Winkler M.E."/>
        </authorList>
    </citation>
    <scope>NUCLEOTIDE SEQUENCE</scope>
    <source>
        <strain evidence="3">ZC4RG45</strain>
    </source>
</reference>
<evidence type="ECO:0000313" key="3">
    <source>
        <dbReference type="EMBL" id="PZN01584.1"/>
    </source>
</evidence>
<dbReference type="InterPro" id="IPR049244">
    <property type="entry name" value="DUF6879"/>
</dbReference>
<evidence type="ECO:0000259" key="1">
    <source>
        <dbReference type="Pfam" id="PF21806"/>
    </source>
</evidence>
<reference evidence="2" key="4">
    <citation type="submission" date="2023-08" db="EMBL/GenBank/DDBJ databases">
        <authorList>
            <person name="Guima S.E.S."/>
            <person name="Martins L.F."/>
            <person name="Silva A.M."/>
            <person name="Setubal J.C."/>
        </authorList>
    </citation>
    <scope>NUCLEOTIDE SEQUENCE</scope>
    <source>
        <strain evidence="2">ZC4RG45</strain>
    </source>
</reference>
<dbReference type="EMBL" id="QGUI02000073">
    <property type="protein sequence ID" value="MFO7192115.1"/>
    <property type="molecule type" value="Genomic_DNA"/>
</dbReference>
<dbReference type="STRING" id="1111738.GCA_000427905_02899"/>
<organism evidence="3">
    <name type="scientific">Thermocrispum agreste</name>
    <dbReference type="NCBI Taxonomy" id="37925"/>
    <lineage>
        <taxon>Bacteria</taxon>
        <taxon>Bacillati</taxon>
        <taxon>Actinomycetota</taxon>
        <taxon>Actinomycetes</taxon>
        <taxon>Pseudonocardiales</taxon>
        <taxon>Pseudonocardiaceae</taxon>
        <taxon>Thermocrispum</taxon>
    </lineage>
</organism>
<comment type="caution">
    <text evidence="3">The sequence shown here is derived from an EMBL/GenBank/DDBJ whole genome shotgun (WGS) entry which is preliminary data.</text>
</comment>
<evidence type="ECO:0000313" key="4">
    <source>
        <dbReference type="Proteomes" id="UP000249324"/>
    </source>
</evidence>
<evidence type="ECO:0000313" key="2">
    <source>
        <dbReference type="EMBL" id="MFO7192115.1"/>
    </source>
</evidence>